<feature type="domain" description="Beta-lactamase-related" evidence="2">
    <location>
        <begin position="19"/>
        <end position="330"/>
    </location>
</feature>
<comment type="caution">
    <text evidence="3">The sequence shown here is derived from an EMBL/GenBank/DDBJ whole genome shotgun (WGS) entry which is preliminary data.</text>
</comment>
<reference evidence="3" key="1">
    <citation type="submission" date="2021-01" db="EMBL/GenBank/DDBJ databases">
        <title>Whole genome shotgun sequence of Virgisporangium ochraceum NBRC 16418.</title>
        <authorList>
            <person name="Komaki H."/>
            <person name="Tamura T."/>
        </authorList>
    </citation>
    <scope>NUCLEOTIDE SEQUENCE</scope>
    <source>
        <strain evidence="3">NBRC 16418</strain>
    </source>
</reference>
<evidence type="ECO:0000313" key="3">
    <source>
        <dbReference type="EMBL" id="GIJ72695.1"/>
    </source>
</evidence>
<dbReference type="InterPro" id="IPR001466">
    <property type="entry name" value="Beta-lactam-related"/>
</dbReference>
<keyword evidence="4" id="KW-1185">Reference proteome</keyword>
<dbReference type="InterPro" id="IPR012338">
    <property type="entry name" value="Beta-lactam/transpept-like"/>
</dbReference>
<dbReference type="AlphaFoldDB" id="A0A8J4A3J5"/>
<dbReference type="RefSeq" id="WP_203932548.1">
    <property type="nucleotide sequence ID" value="NZ_BOPH01000104.1"/>
</dbReference>
<proteinExistence type="predicted"/>
<organism evidence="3 4">
    <name type="scientific">Virgisporangium ochraceum</name>
    <dbReference type="NCBI Taxonomy" id="65505"/>
    <lineage>
        <taxon>Bacteria</taxon>
        <taxon>Bacillati</taxon>
        <taxon>Actinomycetota</taxon>
        <taxon>Actinomycetes</taxon>
        <taxon>Micromonosporales</taxon>
        <taxon>Micromonosporaceae</taxon>
        <taxon>Virgisporangium</taxon>
    </lineage>
</organism>
<dbReference type="InterPro" id="IPR050789">
    <property type="entry name" value="Diverse_Enzym_Activities"/>
</dbReference>
<dbReference type="PANTHER" id="PTHR43283:SF11">
    <property type="entry name" value="BETA-LACTAMASE-RELATED DOMAIN-CONTAINING PROTEIN"/>
    <property type="match status" value="1"/>
</dbReference>
<keyword evidence="1" id="KW-0378">Hydrolase</keyword>
<name>A0A8J4A3J5_9ACTN</name>
<sequence length="354" mass="38113">MRSAALSILDRHLGSLYTGYQLHVTQGAAVRIDAAAGMAAPDTPMTRDTPCYWSSATKCVVALALGQLWEAGRLSLDVTLADALPELRFKDPIVGHARLRDALTYRVPVPTWLDPVGHADDENLLAAIESLQTEPTTRERSWYGLWPWVLAALLIERVSGTDLGSHLREHVLKPLGMTRSSYGAPPGARAAPMGMDELPDLRRGSTVTHAGGSNSCWGPMADLGRVYRCLLNGGTLDGVRLIGEPTATALTSRVRVGYPECHGGIVDYGIGFEIESNWHPVNTSISFSPDCGRRVFGHKGYSSVVVLADPEKEMSMSMFANADRKDVDGRAVGAVYRTVVSAVLSDLAAWGEAS</sequence>
<dbReference type="Proteomes" id="UP000635606">
    <property type="component" value="Unassembled WGS sequence"/>
</dbReference>
<accession>A0A8J4A3J5</accession>
<dbReference type="Pfam" id="PF00144">
    <property type="entry name" value="Beta-lactamase"/>
    <property type="match status" value="1"/>
</dbReference>
<gene>
    <name evidence="3" type="ORF">Voc01_076120</name>
</gene>
<evidence type="ECO:0000259" key="2">
    <source>
        <dbReference type="Pfam" id="PF00144"/>
    </source>
</evidence>
<evidence type="ECO:0000313" key="4">
    <source>
        <dbReference type="Proteomes" id="UP000635606"/>
    </source>
</evidence>
<dbReference type="SUPFAM" id="SSF56601">
    <property type="entry name" value="beta-lactamase/transpeptidase-like"/>
    <property type="match status" value="1"/>
</dbReference>
<dbReference type="Gene3D" id="3.40.710.10">
    <property type="entry name" value="DD-peptidase/beta-lactamase superfamily"/>
    <property type="match status" value="1"/>
</dbReference>
<dbReference type="EMBL" id="BOPH01000104">
    <property type="protein sequence ID" value="GIJ72695.1"/>
    <property type="molecule type" value="Genomic_DNA"/>
</dbReference>
<evidence type="ECO:0000256" key="1">
    <source>
        <dbReference type="ARBA" id="ARBA00022801"/>
    </source>
</evidence>
<protein>
    <recommendedName>
        <fullName evidence="2">Beta-lactamase-related domain-containing protein</fullName>
    </recommendedName>
</protein>
<dbReference type="PANTHER" id="PTHR43283">
    <property type="entry name" value="BETA-LACTAMASE-RELATED"/>
    <property type="match status" value="1"/>
</dbReference>
<dbReference type="GO" id="GO:0016787">
    <property type="term" value="F:hydrolase activity"/>
    <property type="evidence" value="ECO:0007669"/>
    <property type="project" value="UniProtKB-KW"/>
</dbReference>